<evidence type="ECO:0000313" key="9">
    <source>
        <dbReference type="Proteomes" id="UP001165962"/>
    </source>
</evidence>
<evidence type="ECO:0000256" key="7">
    <source>
        <dbReference type="SAM" id="SignalP"/>
    </source>
</evidence>
<dbReference type="PANTHER" id="PTHR43649:SF33">
    <property type="entry name" value="POLYGALACTURONAN_RHAMNOGALACTURONAN-BINDING PROTEIN YTCQ"/>
    <property type="match status" value="1"/>
</dbReference>
<keyword evidence="4" id="KW-0564">Palmitate</keyword>
<dbReference type="Proteomes" id="UP001165962">
    <property type="component" value="Unassembled WGS sequence"/>
</dbReference>
<name>A0ABX0JIW1_9BACL</name>
<reference evidence="8" key="1">
    <citation type="submission" date="2020-03" db="EMBL/GenBank/DDBJ databases">
        <title>Draft sequencing of Paenibacilllus sp. S3N08.</title>
        <authorList>
            <person name="Kim D.-U."/>
        </authorList>
    </citation>
    <scope>NUCLEOTIDE SEQUENCE</scope>
    <source>
        <strain evidence="8">S3N08</strain>
    </source>
</reference>
<keyword evidence="9" id="KW-1185">Reference proteome</keyword>
<keyword evidence="2 7" id="KW-0732">Signal</keyword>
<keyword evidence="1" id="KW-1003">Cell membrane</keyword>
<keyword evidence="5" id="KW-0449">Lipoprotein</keyword>
<evidence type="ECO:0000256" key="2">
    <source>
        <dbReference type="ARBA" id="ARBA00022729"/>
    </source>
</evidence>
<dbReference type="SUPFAM" id="SSF53850">
    <property type="entry name" value="Periplasmic binding protein-like II"/>
    <property type="match status" value="1"/>
</dbReference>
<comment type="caution">
    <text evidence="8">The sequence shown here is derived from an EMBL/GenBank/DDBJ whole genome shotgun (WGS) entry which is preliminary data.</text>
</comment>
<dbReference type="PROSITE" id="PS51257">
    <property type="entry name" value="PROKAR_LIPOPROTEIN"/>
    <property type="match status" value="1"/>
</dbReference>
<dbReference type="CDD" id="cd13585">
    <property type="entry name" value="PBP2_TMBP_like"/>
    <property type="match status" value="1"/>
</dbReference>
<dbReference type="InterPro" id="IPR050490">
    <property type="entry name" value="Bact_solute-bd_prot1"/>
</dbReference>
<gene>
    <name evidence="8" type="ORF">G9U52_28360</name>
</gene>
<evidence type="ECO:0000256" key="6">
    <source>
        <dbReference type="SAM" id="MobiDB-lite"/>
    </source>
</evidence>
<protein>
    <submittedName>
        <fullName evidence="8">Sugar ABC transporter substrate-binding protein</fullName>
    </submittedName>
</protein>
<feature type="compositionally biased region" description="Low complexity" evidence="6">
    <location>
        <begin position="28"/>
        <end position="49"/>
    </location>
</feature>
<accession>A0ABX0JIW1</accession>
<evidence type="ECO:0000256" key="5">
    <source>
        <dbReference type="ARBA" id="ARBA00023288"/>
    </source>
</evidence>
<feature type="region of interest" description="Disordered" evidence="6">
    <location>
        <begin position="28"/>
        <end position="51"/>
    </location>
</feature>
<dbReference type="RefSeq" id="WP_166154036.1">
    <property type="nucleotide sequence ID" value="NZ_JAAOIW010000013.1"/>
</dbReference>
<proteinExistence type="predicted"/>
<evidence type="ECO:0000256" key="1">
    <source>
        <dbReference type="ARBA" id="ARBA00022475"/>
    </source>
</evidence>
<dbReference type="InterPro" id="IPR006059">
    <property type="entry name" value="SBP"/>
</dbReference>
<dbReference type="Gene3D" id="3.40.190.10">
    <property type="entry name" value="Periplasmic binding protein-like II"/>
    <property type="match status" value="1"/>
</dbReference>
<evidence type="ECO:0000256" key="3">
    <source>
        <dbReference type="ARBA" id="ARBA00023136"/>
    </source>
</evidence>
<evidence type="ECO:0000313" key="8">
    <source>
        <dbReference type="EMBL" id="NHN33735.1"/>
    </source>
</evidence>
<sequence>MKNSKAIALIAMSAVALSACSSVNPAPGAAPAASTPAPNSTPASTSAAPKFDPNKKATIKYSFWGDTDTKALHVAVTEAFMKEYPNVTVEPVYIPAEYLTKIQTTFTGGTQPDLINFTANDLISFAAAGVLEPQTKWIKGEWDKENFGDNFERLMKAMEYNGEIWALPRNSAGRTIFYNKRIFDEAGVKYPDSTWTWDTLIEQGKKLTNSSTDPNKKVFAIGFQGEVSDIGASYIWQAGGDYFSPDGKKFILNSPESRKAFQYLHDLIYVHQIAPNPSVYTNGTPQSLFMNEKVAMHFDAGSFIATMQKAKFAWDLALFPMGPKNRIGALSPTSLAIPKDSKNKEAAWELAKFINGPKGQEILISTGFSAPVRKSILNDEKKYLPGDKFKVDRKVALESYTDHSAVKPTNPIWTQTDTIIKKYLGLYFLDKNGKIDESLKLIENEVNAIMPK</sequence>
<organism evidence="8 9">
    <name type="scientific">Paenibacillus agricola</name>
    <dbReference type="NCBI Taxonomy" id="2716264"/>
    <lineage>
        <taxon>Bacteria</taxon>
        <taxon>Bacillati</taxon>
        <taxon>Bacillota</taxon>
        <taxon>Bacilli</taxon>
        <taxon>Bacillales</taxon>
        <taxon>Paenibacillaceae</taxon>
        <taxon>Paenibacillus</taxon>
    </lineage>
</organism>
<dbReference type="EMBL" id="JAAOIW010000013">
    <property type="protein sequence ID" value="NHN33735.1"/>
    <property type="molecule type" value="Genomic_DNA"/>
</dbReference>
<feature type="signal peptide" evidence="7">
    <location>
        <begin position="1"/>
        <end position="18"/>
    </location>
</feature>
<dbReference type="Pfam" id="PF01547">
    <property type="entry name" value="SBP_bac_1"/>
    <property type="match status" value="1"/>
</dbReference>
<dbReference type="PANTHER" id="PTHR43649">
    <property type="entry name" value="ARABINOSE-BINDING PROTEIN-RELATED"/>
    <property type="match status" value="1"/>
</dbReference>
<keyword evidence="3" id="KW-0472">Membrane</keyword>
<feature type="chain" id="PRO_5047307784" evidence="7">
    <location>
        <begin position="19"/>
        <end position="452"/>
    </location>
</feature>
<evidence type="ECO:0000256" key="4">
    <source>
        <dbReference type="ARBA" id="ARBA00023139"/>
    </source>
</evidence>